<comment type="caution">
    <text evidence="1">The sequence shown here is derived from an EMBL/GenBank/DDBJ whole genome shotgun (WGS) entry which is preliminary data.</text>
</comment>
<dbReference type="EMBL" id="CAXLJL010000156">
    <property type="protein sequence ID" value="CAL5133165.1"/>
    <property type="molecule type" value="Genomic_DNA"/>
</dbReference>
<dbReference type="Proteomes" id="UP001497525">
    <property type="component" value="Unassembled WGS sequence"/>
</dbReference>
<evidence type="ECO:0000313" key="2">
    <source>
        <dbReference type="Proteomes" id="UP001497525"/>
    </source>
</evidence>
<reference evidence="1" key="1">
    <citation type="submission" date="2024-06" db="EMBL/GenBank/DDBJ databases">
        <authorList>
            <person name="Liu X."/>
            <person name="Lenzi L."/>
            <person name="Haldenby T S."/>
            <person name="Uol C."/>
        </authorList>
    </citation>
    <scope>NUCLEOTIDE SEQUENCE</scope>
</reference>
<dbReference type="AlphaFoldDB" id="A0AAV2T8T2"/>
<evidence type="ECO:0000313" key="1">
    <source>
        <dbReference type="EMBL" id="CAL5133165.1"/>
    </source>
</evidence>
<gene>
    <name evidence="1" type="ORF">CDAUBV1_LOCUS6438</name>
</gene>
<sequence>MKQYHGPVKPKSRWIDVPDKGKPNCHRSLYVAIPEPTGTLGSTYERVDYTVKGSRKREKFQMPIFYRTGRFKPEQYIHSHSFIYSYTTWACRHSAKVTDIGSILTAKTVKVKGCKE</sequence>
<accession>A0AAV2T8T2</accession>
<protein>
    <submittedName>
        <fullName evidence="1">Uncharacterized protein</fullName>
    </submittedName>
</protein>
<organism evidence="1 2">
    <name type="scientific">Calicophoron daubneyi</name>
    <name type="common">Rumen fluke</name>
    <name type="synonym">Paramphistomum daubneyi</name>
    <dbReference type="NCBI Taxonomy" id="300641"/>
    <lineage>
        <taxon>Eukaryota</taxon>
        <taxon>Metazoa</taxon>
        <taxon>Spiralia</taxon>
        <taxon>Lophotrochozoa</taxon>
        <taxon>Platyhelminthes</taxon>
        <taxon>Trematoda</taxon>
        <taxon>Digenea</taxon>
        <taxon>Plagiorchiida</taxon>
        <taxon>Pronocephalata</taxon>
        <taxon>Paramphistomoidea</taxon>
        <taxon>Paramphistomidae</taxon>
        <taxon>Calicophoron</taxon>
    </lineage>
</organism>
<proteinExistence type="predicted"/>
<name>A0AAV2T8T2_CALDB</name>